<dbReference type="InterPro" id="IPR001633">
    <property type="entry name" value="EAL_dom"/>
</dbReference>
<dbReference type="CDD" id="cd01948">
    <property type="entry name" value="EAL"/>
    <property type="match status" value="1"/>
</dbReference>
<comment type="caution">
    <text evidence="3">The sequence shown here is derived from an EMBL/GenBank/DDBJ whole genome shotgun (WGS) entry which is preliminary data.</text>
</comment>
<dbReference type="Gene3D" id="3.20.20.450">
    <property type="entry name" value="EAL domain"/>
    <property type="match status" value="1"/>
</dbReference>
<dbReference type="InterPro" id="IPR000160">
    <property type="entry name" value="GGDEF_dom"/>
</dbReference>
<dbReference type="Gene3D" id="3.30.450.40">
    <property type="match status" value="1"/>
</dbReference>
<name>A0ABV5ADG4_9BACL</name>
<gene>
    <name evidence="3" type="ORF">KKP3000_003489</name>
</gene>
<reference evidence="3 4" key="1">
    <citation type="journal article" date="2024" name="Int. J. Mol. Sci.">
        <title>Exploration of Alicyclobacillus spp. Genome in Search of Antibiotic Resistance.</title>
        <authorList>
            <person name="Bucka-Kolendo J."/>
            <person name="Kiousi D.E."/>
            <person name="Dekowska A."/>
            <person name="Mikolajczuk-Szczyrba A."/>
            <person name="Karadedos D.M."/>
            <person name="Michael P."/>
            <person name="Galanis A."/>
            <person name="Sokolowska B."/>
        </authorList>
    </citation>
    <scope>NUCLEOTIDE SEQUENCE [LARGE SCALE GENOMIC DNA]</scope>
    <source>
        <strain evidence="3 4">KKP 3000</strain>
    </source>
</reference>
<dbReference type="Gene3D" id="3.30.70.270">
    <property type="match status" value="1"/>
</dbReference>
<evidence type="ECO:0000313" key="4">
    <source>
        <dbReference type="Proteomes" id="UP001579974"/>
    </source>
</evidence>
<dbReference type="PROSITE" id="PS50887">
    <property type="entry name" value="GGDEF"/>
    <property type="match status" value="1"/>
</dbReference>
<dbReference type="PANTHER" id="PTHR33121">
    <property type="entry name" value="CYCLIC DI-GMP PHOSPHODIESTERASE PDEF"/>
    <property type="match status" value="1"/>
</dbReference>
<dbReference type="Pfam" id="PF00990">
    <property type="entry name" value="GGDEF"/>
    <property type="match status" value="1"/>
</dbReference>
<accession>A0ABV5ADG4</accession>
<dbReference type="InterPro" id="IPR043128">
    <property type="entry name" value="Rev_trsase/Diguanyl_cyclase"/>
</dbReference>
<dbReference type="Pfam" id="PF13185">
    <property type="entry name" value="GAF_2"/>
    <property type="match status" value="1"/>
</dbReference>
<sequence>MGYESIAVNRDALTNLLSRSQFLLAVGTHMPSVSSSSIVFINLDRFRQINENFTYAVGDAILQEIARRIVRHVPTESLVSRFSGDEFVVACFNVDSDAAYTLAQRILQAVAEPHQVENKDVVVTASIGVATQPSEGALCERALMLAESAAKRAKDGGRNQVCISSPAVSEEMLTPLIVETMLRNALRNKDLEIYYQPKIQAKSMQVVGAEALCRWRHSEFGEIPPHRFIPVAESSDLILPIDEYVLRAVCEQGARWLQDGYRVRMSVNVSSRQFGQPGFPELVRSILRDTKMDPSLLELEITERTAMHDVDRAVHTLTELRNLGVRIAIDDFGIGYSSLSYLMRFPVHTLKIDRSFTAGIQSAVNQNPVIGAIISLAKSLNLNVVAEGVETVQQFDFLRDNKCDEIQGYLFGEPVPPTSFQLTAFESTPQPRGFHPGQDTLALQLAEYEWLERVGMAALRRRDLGELVSALPDFIVERIPCDRFSIELASEDDRYCLIHEASMRDDIPARIVGTFVPTSKSGLSFIRKTRLPSLCKDILKHPEFPEDYTLSAEGIRSIIRVPLLHGQDVYGMFTLQSSHPDLYNDNDRRLLQRLASRLGSNIYAAYQNEQQRRNAYIDPTTRCFTRGFLSALMLSEDPLTFLEQVCHRPFPVSTDLSLLFLSIVDFERLPFDEGEQAMDRLAELLRCDLGEYTLPIRLNSGDVLLVVLGDAALVIAHLKRQLTEQLHVLHARAERLGDPTQAFDVRVGEATGSLANLNDLYLASSRQAMELPPLCLRQLGRP</sequence>
<feature type="domain" description="GGDEF" evidence="2">
    <location>
        <begin position="34"/>
        <end position="166"/>
    </location>
</feature>
<keyword evidence="4" id="KW-1185">Reference proteome</keyword>
<dbReference type="InterPro" id="IPR035919">
    <property type="entry name" value="EAL_sf"/>
</dbReference>
<dbReference type="SMART" id="SM00052">
    <property type="entry name" value="EAL"/>
    <property type="match status" value="1"/>
</dbReference>
<dbReference type="EMBL" id="JBDXSU010000004">
    <property type="protein sequence ID" value="MFB5190096.1"/>
    <property type="molecule type" value="Genomic_DNA"/>
</dbReference>
<evidence type="ECO:0000259" key="2">
    <source>
        <dbReference type="PROSITE" id="PS50887"/>
    </source>
</evidence>
<dbReference type="SUPFAM" id="SSF55073">
    <property type="entry name" value="Nucleotide cyclase"/>
    <property type="match status" value="1"/>
</dbReference>
<dbReference type="InterPro" id="IPR050706">
    <property type="entry name" value="Cyclic-di-GMP_PDE-like"/>
</dbReference>
<dbReference type="SUPFAM" id="SSF141868">
    <property type="entry name" value="EAL domain-like"/>
    <property type="match status" value="1"/>
</dbReference>
<dbReference type="PROSITE" id="PS50883">
    <property type="entry name" value="EAL"/>
    <property type="match status" value="1"/>
</dbReference>
<dbReference type="SUPFAM" id="SSF55781">
    <property type="entry name" value="GAF domain-like"/>
    <property type="match status" value="1"/>
</dbReference>
<dbReference type="CDD" id="cd01949">
    <property type="entry name" value="GGDEF"/>
    <property type="match status" value="1"/>
</dbReference>
<proteinExistence type="predicted"/>
<dbReference type="InterPro" id="IPR029016">
    <property type="entry name" value="GAF-like_dom_sf"/>
</dbReference>
<evidence type="ECO:0000259" key="1">
    <source>
        <dbReference type="PROSITE" id="PS50883"/>
    </source>
</evidence>
<dbReference type="InterPro" id="IPR029787">
    <property type="entry name" value="Nucleotide_cyclase"/>
</dbReference>
<dbReference type="RefSeq" id="WP_275476119.1">
    <property type="nucleotide sequence ID" value="NZ_CP162940.1"/>
</dbReference>
<evidence type="ECO:0000313" key="3">
    <source>
        <dbReference type="EMBL" id="MFB5190096.1"/>
    </source>
</evidence>
<organism evidence="3 4">
    <name type="scientific">Alicyclobacillus fastidiosus</name>
    <dbReference type="NCBI Taxonomy" id="392011"/>
    <lineage>
        <taxon>Bacteria</taxon>
        <taxon>Bacillati</taxon>
        <taxon>Bacillota</taxon>
        <taxon>Bacilli</taxon>
        <taxon>Bacillales</taxon>
        <taxon>Alicyclobacillaceae</taxon>
        <taxon>Alicyclobacillus</taxon>
    </lineage>
</organism>
<dbReference type="SMART" id="SM00267">
    <property type="entry name" value="GGDEF"/>
    <property type="match status" value="1"/>
</dbReference>
<dbReference type="Pfam" id="PF00563">
    <property type="entry name" value="EAL"/>
    <property type="match status" value="1"/>
</dbReference>
<dbReference type="Proteomes" id="UP001579974">
    <property type="component" value="Unassembled WGS sequence"/>
</dbReference>
<dbReference type="InterPro" id="IPR003018">
    <property type="entry name" value="GAF"/>
</dbReference>
<dbReference type="SMART" id="SM00065">
    <property type="entry name" value="GAF"/>
    <property type="match status" value="1"/>
</dbReference>
<dbReference type="PANTHER" id="PTHR33121:SF70">
    <property type="entry name" value="SIGNALING PROTEIN YKOW"/>
    <property type="match status" value="1"/>
</dbReference>
<dbReference type="NCBIfam" id="TIGR00254">
    <property type="entry name" value="GGDEF"/>
    <property type="match status" value="1"/>
</dbReference>
<protein>
    <submittedName>
        <fullName evidence="3">EAL domain-containing protein</fullName>
    </submittedName>
</protein>
<feature type="domain" description="EAL" evidence="1">
    <location>
        <begin position="175"/>
        <end position="428"/>
    </location>
</feature>